<dbReference type="AlphaFoldDB" id="A0A6H5HID1"/>
<protein>
    <submittedName>
        <fullName evidence="1">Uncharacterized protein</fullName>
    </submittedName>
</protein>
<evidence type="ECO:0000313" key="2">
    <source>
        <dbReference type="Proteomes" id="UP000479000"/>
    </source>
</evidence>
<dbReference type="Proteomes" id="UP000479000">
    <property type="component" value="Unassembled WGS sequence"/>
</dbReference>
<evidence type="ECO:0000313" key="1">
    <source>
        <dbReference type="EMBL" id="CAB0015672.1"/>
    </source>
</evidence>
<sequence length="85" mass="9250">MASGFDVNPPISRLNLDCGRMTNRTSLGGHIFPSHTHVYASRSPVLMASSNCSVILMTSCFLAGTHTSLRLATRLIIPRSHRPVD</sequence>
<organism evidence="1 2">
    <name type="scientific">Nesidiocoris tenuis</name>
    <dbReference type="NCBI Taxonomy" id="355587"/>
    <lineage>
        <taxon>Eukaryota</taxon>
        <taxon>Metazoa</taxon>
        <taxon>Ecdysozoa</taxon>
        <taxon>Arthropoda</taxon>
        <taxon>Hexapoda</taxon>
        <taxon>Insecta</taxon>
        <taxon>Pterygota</taxon>
        <taxon>Neoptera</taxon>
        <taxon>Paraneoptera</taxon>
        <taxon>Hemiptera</taxon>
        <taxon>Heteroptera</taxon>
        <taxon>Panheteroptera</taxon>
        <taxon>Cimicomorpha</taxon>
        <taxon>Miridae</taxon>
        <taxon>Dicyphina</taxon>
        <taxon>Nesidiocoris</taxon>
    </lineage>
</organism>
<gene>
    <name evidence="1" type="ORF">NTEN_LOCUS20012</name>
</gene>
<keyword evidence="2" id="KW-1185">Reference proteome</keyword>
<reference evidence="1 2" key="1">
    <citation type="submission" date="2020-02" db="EMBL/GenBank/DDBJ databases">
        <authorList>
            <person name="Ferguson B K."/>
        </authorList>
    </citation>
    <scope>NUCLEOTIDE SEQUENCE [LARGE SCALE GENOMIC DNA]</scope>
</reference>
<dbReference type="EMBL" id="CADCXU010029339">
    <property type="protein sequence ID" value="CAB0015672.1"/>
    <property type="molecule type" value="Genomic_DNA"/>
</dbReference>
<proteinExistence type="predicted"/>
<accession>A0A6H5HID1</accession>
<name>A0A6H5HID1_9HEMI</name>